<dbReference type="WBParaSite" id="nRc.2.0.1.t41294-RA">
    <property type="protein sequence ID" value="nRc.2.0.1.t41294-RA"/>
    <property type="gene ID" value="nRc.2.0.1.g41294"/>
</dbReference>
<name>A0A915KS34_ROMCU</name>
<proteinExistence type="predicted"/>
<sequence length="99" mass="10479">MGIQGPNTSGASDERGRSHPDYSITLQDTALLPPTASTSVQSTITSSVKSISTSAVVTQPQWVITTCPALGAVLTARTVLQFQLLLPRKSTTLPNYVCF</sequence>
<dbReference type="Proteomes" id="UP000887565">
    <property type="component" value="Unplaced"/>
</dbReference>
<evidence type="ECO:0000256" key="1">
    <source>
        <dbReference type="SAM" id="MobiDB-lite"/>
    </source>
</evidence>
<dbReference type="AlphaFoldDB" id="A0A915KS34"/>
<evidence type="ECO:0000313" key="2">
    <source>
        <dbReference type="Proteomes" id="UP000887565"/>
    </source>
</evidence>
<protein>
    <submittedName>
        <fullName evidence="3">Uncharacterized protein</fullName>
    </submittedName>
</protein>
<feature type="compositionally biased region" description="Polar residues" evidence="1">
    <location>
        <begin position="1"/>
        <end position="11"/>
    </location>
</feature>
<keyword evidence="2" id="KW-1185">Reference proteome</keyword>
<evidence type="ECO:0000313" key="3">
    <source>
        <dbReference type="WBParaSite" id="nRc.2.0.1.t41294-RA"/>
    </source>
</evidence>
<organism evidence="2 3">
    <name type="scientific">Romanomermis culicivorax</name>
    <name type="common">Nematode worm</name>
    <dbReference type="NCBI Taxonomy" id="13658"/>
    <lineage>
        <taxon>Eukaryota</taxon>
        <taxon>Metazoa</taxon>
        <taxon>Ecdysozoa</taxon>
        <taxon>Nematoda</taxon>
        <taxon>Enoplea</taxon>
        <taxon>Dorylaimia</taxon>
        <taxon>Mermithida</taxon>
        <taxon>Mermithoidea</taxon>
        <taxon>Mermithidae</taxon>
        <taxon>Romanomermis</taxon>
    </lineage>
</organism>
<feature type="region of interest" description="Disordered" evidence="1">
    <location>
        <begin position="1"/>
        <end position="21"/>
    </location>
</feature>
<reference evidence="3" key="1">
    <citation type="submission" date="2022-11" db="UniProtKB">
        <authorList>
            <consortium name="WormBaseParasite"/>
        </authorList>
    </citation>
    <scope>IDENTIFICATION</scope>
</reference>
<accession>A0A915KS34</accession>